<dbReference type="EMBL" id="JWZT01004237">
    <property type="protein sequence ID" value="KII64528.1"/>
    <property type="molecule type" value="Genomic_DNA"/>
</dbReference>
<dbReference type="AlphaFoldDB" id="A0A0C2J5S7"/>
<reference evidence="1 2" key="1">
    <citation type="journal article" date="2014" name="Genome Biol. Evol.">
        <title>The genome of the myxosporean Thelohanellus kitauei shows adaptations to nutrient acquisition within its fish host.</title>
        <authorList>
            <person name="Yang Y."/>
            <person name="Xiong J."/>
            <person name="Zhou Z."/>
            <person name="Huo F."/>
            <person name="Miao W."/>
            <person name="Ran C."/>
            <person name="Liu Y."/>
            <person name="Zhang J."/>
            <person name="Feng J."/>
            <person name="Wang M."/>
            <person name="Wang M."/>
            <person name="Wang L."/>
            <person name="Yao B."/>
        </authorList>
    </citation>
    <scope>NUCLEOTIDE SEQUENCE [LARGE SCALE GENOMIC DNA]</scope>
    <source>
        <strain evidence="1">Wuqing</strain>
    </source>
</reference>
<evidence type="ECO:0000313" key="2">
    <source>
        <dbReference type="Proteomes" id="UP000031668"/>
    </source>
</evidence>
<evidence type="ECO:0000313" key="1">
    <source>
        <dbReference type="EMBL" id="KII64528.1"/>
    </source>
</evidence>
<protein>
    <submittedName>
        <fullName evidence="1">Uncharacterized protein</fullName>
    </submittedName>
</protein>
<name>A0A0C2J5S7_THEKT</name>
<accession>A0A0C2J5S7</accession>
<gene>
    <name evidence="1" type="ORF">RF11_10897</name>
</gene>
<organism evidence="1 2">
    <name type="scientific">Thelohanellus kitauei</name>
    <name type="common">Myxosporean</name>
    <dbReference type="NCBI Taxonomy" id="669202"/>
    <lineage>
        <taxon>Eukaryota</taxon>
        <taxon>Metazoa</taxon>
        <taxon>Cnidaria</taxon>
        <taxon>Myxozoa</taxon>
        <taxon>Myxosporea</taxon>
        <taxon>Bivalvulida</taxon>
        <taxon>Platysporina</taxon>
        <taxon>Myxobolidae</taxon>
        <taxon>Thelohanellus</taxon>
    </lineage>
</organism>
<keyword evidence="2" id="KW-1185">Reference proteome</keyword>
<sequence>MDINSTVQIKTYFINNISPTLDAVSSLKPTFFSNDNTLVMVHDDEFVCCVFGLTYEVTDHHFHIHQRNGRVYSRVKLNDGLNNWCDRKMNTASIQNNTTQRSDFLTEKVFLDGSHTYNAIILDISLNSARWIKLIGSSTKNIDDLFDKTYKEMCKYTNE</sequence>
<comment type="caution">
    <text evidence="1">The sequence shown here is derived from an EMBL/GenBank/DDBJ whole genome shotgun (WGS) entry which is preliminary data.</text>
</comment>
<dbReference type="Proteomes" id="UP000031668">
    <property type="component" value="Unassembled WGS sequence"/>
</dbReference>
<proteinExistence type="predicted"/>